<dbReference type="EMBL" id="GBRH01272798">
    <property type="protein sequence ID" value="JAD25097.1"/>
    <property type="molecule type" value="Transcribed_RNA"/>
</dbReference>
<reference evidence="1" key="1">
    <citation type="submission" date="2014-09" db="EMBL/GenBank/DDBJ databases">
        <authorList>
            <person name="Magalhaes I.L.F."/>
            <person name="Oliveira U."/>
            <person name="Santos F.R."/>
            <person name="Vidigal T.H.D.A."/>
            <person name="Brescovit A.D."/>
            <person name="Santos A.J."/>
        </authorList>
    </citation>
    <scope>NUCLEOTIDE SEQUENCE</scope>
    <source>
        <tissue evidence="1">Shoot tissue taken approximately 20 cm above the soil surface</tissue>
    </source>
</reference>
<name>A0A0A8YRW8_ARUDO</name>
<dbReference type="AlphaFoldDB" id="A0A0A8YRW8"/>
<sequence>MHCIRLLLTEISGHLRVWSKCRSQMFWQVVGELFSVKGACFSAQSDYVLSWSFWGLVGRF</sequence>
<organism evidence="1">
    <name type="scientific">Arundo donax</name>
    <name type="common">Giant reed</name>
    <name type="synonym">Donax arundinaceus</name>
    <dbReference type="NCBI Taxonomy" id="35708"/>
    <lineage>
        <taxon>Eukaryota</taxon>
        <taxon>Viridiplantae</taxon>
        <taxon>Streptophyta</taxon>
        <taxon>Embryophyta</taxon>
        <taxon>Tracheophyta</taxon>
        <taxon>Spermatophyta</taxon>
        <taxon>Magnoliopsida</taxon>
        <taxon>Liliopsida</taxon>
        <taxon>Poales</taxon>
        <taxon>Poaceae</taxon>
        <taxon>PACMAD clade</taxon>
        <taxon>Arundinoideae</taxon>
        <taxon>Arundineae</taxon>
        <taxon>Arundo</taxon>
    </lineage>
</organism>
<protein>
    <submittedName>
        <fullName evidence="1">Uncharacterized protein</fullName>
    </submittedName>
</protein>
<accession>A0A0A8YRW8</accession>
<proteinExistence type="predicted"/>
<reference evidence="1" key="2">
    <citation type="journal article" date="2015" name="Data Brief">
        <title>Shoot transcriptome of the giant reed, Arundo donax.</title>
        <authorList>
            <person name="Barrero R.A."/>
            <person name="Guerrero F.D."/>
            <person name="Moolhuijzen P."/>
            <person name="Goolsby J.A."/>
            <person name="Tidwell J."/>
            <person name="Bellgard S.E."/>
            <person name="Bellgard M.I."/>
        </authorList>
    </citation>
    <scope>NUCLEOTIDE SEQUENCE</scope>
    <source>
        <tissue evidence="1">Shoot tissue taken approximately 20 cm above the soil surface</tissue>
    </source>
</reference>
<evidence type="ECO:0000313" key="1">
    <source>
        <dbReference type="EMBL" id="JAD25097.1"/>
    </source>
</evidence>